<keyword evidence="5 6" id="KW-0472">Membrane</keyword>
<evidence type="ECO:0000256" key="4">
    <source>
        <dbReference type="ARBA" id="ARBA00022679"/>
    </source>
</evidence>
<feature type="transmembrane region" description="Helical" evidence="6">
    <location>
        <begin position="377"/>
        <end position="401"/>
    </location>
</feature>
<keyword evidence="4" id="KW-0808">Transferase</keyword>
<proteinExistence type="predicted"/>
<dbReference type="AlphaFoldDB" id="A0A0C4WJ78"/>
<evidence type="ECO:0000313" key="7">
    <source>
        <dbReference type="EMBL" id="AJE22528.1"/>
    </source>
</evidence>
<evidence type="ECO:0000256" key="6">
    <source>
        <dbReference type="SAM" id="Phobius"/>
    </source>
</evidence>
<feature type="transmembrane region" description="Helical" evidence="6">
    <location>
        <begin position="40"/>
        <end position="70"/>
    </location>
</feature>
<keyword evidence="6" id="KW-0812">Transmembrane</keyword>
<organism evidence="7 8">
    <name type="scientific">Azotobacter chroococcum NCIMB 8003</name>
    <dbReference type="NCBI Taxonomy" id="1328314"/>
    <lineage>
        <taxon>Bacteria</taxon>
        <taxon>Pseudomonadati</taxon>
        <taxon>Pseudomonadota</taxon>
        <taxon>Gammaproteobacteria</taxon>
        <taxon>Pseudomonadales</taxon>
        <taxon>Pseudomonadaceae</taxon>
        <taxon>Azotobacter</taxon>
    </lineage>
</organism>
<evidence type="ECO:0000256" key="5">
    <source>
        <dbReference type="ARBA" id="ARBA00023136"/>
    </source>
</evidence>
<evidence type="ECO:0000256" key="2">
    <source>
        <dbReference type="ARBA" id="ARBA00022475"/>
    </source>
</evidence>
<keyword evidence="3" id="KW-0328">Glycosyltransferase</keyword>
<evidence type="ECO:0000256" key="3">
    <source>
        <dbReference type="ARBA" id="ARBA00022676"/>
    </source>
</evidence>
<keyword evidence="8" id="KW-1185">Reference proteome</keyword>
<dbReference type="GO" id="GO:0005886">
    <property type="term" value="C:plasma membrane"/>
    <property type="evidence" value="ECO:0007669"/>
    <property type="project" value="UniProtKB-SubCell"/>
</dbReference>
<dbReference type="Proteomes" id="UP000068210">
    <property type="component" value="Chromosome"/>
</dbReference>
<dbReference type="GO" id="GO:0085029">
    <property type="term" value="P:extracellular matrix assembly"/>
    <property type="evidence" value="ECO:0007669"/>
    <property type="project" value="TreeGrafter"/>
</dbReference>
<sequence>MDRFKHALGEATGWLLFLSFLMLLALALPPQVFDPESKHFIMLIGLIGIWRYSMGVIHFLRGMLFLYVVYPYYRRKVQKLGKDTDPSYVFLMVTSFRIDALTTGKVYGSVIREAINCGYPTTVVCSIVEMSDELLIKSLWEKLEPPERVKLDFVRIAGTGKRDGLANGFRAISRHMPDDNAVVAVIDGDTVLNEGVVRQTVPYFKIFPNMGGLTTNEFCEVLGGYVMSEWHKLRFAQRHINMCSMALSHRVLTLTGRMSVFRAAVVTDPEFIIDVENDNLDHWRLGRFKFLTGDDKSSWFSLMRLGYDTFYVPDASIHTVEHPPEKRFVKASRKLMFRWYGNNLRQNSRALKLGVQRLGWFTSVVLFDQRVSMWTSLLGLTVAIIGSIKYSIAIFIAYLLWVCSTRLVLTLLLSASGHPIGPAYPLILYYNQIVGALVKIHVFFRLDQQSWTRQDTKLNRELASFQSWFNNWSSKAMTFSATSIFIAVLMLSV</sequence>
<keyword evidence="6" id="KW-1133">Transmembrane helix</keyword>
<evidence type="ECO:0000256" key="1">
    <source>
        <dbReference type="ARBA" id="ARBA00004236"/>
    </source>
</evidence>
<protein>
    <submittedName>
        <fullName evidence="7">Alginate biosynthesis protein Alg8</fullName>
    </submittedName>
</protein>
<dbReference type="Pfam" id="PF13641">
    <property type="entry name" value="Glyco_tranf_2_3"/>
    <property type="match status" value="1"/>
</dbReference>
<dbReference type="KEGG" id="acx:Achr_31190"/>
<keyword evidence="2" id="KW-1003">Cell membrane</keyword>
<dbReference type="RefSeq" id="WP_039805745.1">
    <property type="nucleotide sequence ID" value="NZ_CP010415.1"/>
</dbReference>
<dbReference type="PANTHER" id="PTHR22913">
    <property type="entry name" value="HYALURONAN SYNTHASE"/>
    <property type="match status" value="1"/>
</dbReference>
<dbReference type="EMBL" id="CP010415">
    <property type="protein sequence ID" value="AJE22528.1"/>
    <property type="molecule type" value="Genomic_DNA"/>
</dbReference>
<feature type="transmembrane region" description="Helical" evidence="6">
    <location>
        <begin position="7"/>
        <end position="28"/>
    </location>
</feature>
<dbReference type="InterPro" id="IPR029044">
    <property type="entry name" value="Nucleotide-diphossugar_trans"/>
</dbReference>
<dbReference type="GO" id="GO:0050501">
    <property type="term" value="F:hyaluronan synthase activity"/>
    <property type="evidence" value="ECO:0007669"/>
    <property type="project" value="TreeGrafter"/>
</dbReference>
<accession>A0A0C4WJ78</accession>
<dbReference type="PANTHER" id="PTHR22913:SF12">
    <property type="entry name" value="MANNURONAN SYNTHASE"/>
    <property type="match status" value="1"/>
</dbReference>
<evidence type="ECO:0000313" key="8">
    <source>
        <dbReference type="Proteomes" id="UP000068210"/>
    </source>
</evidence>
<dbReference type="SUPFAM" id="SSF53448">
    <property type="entry name" value="Nucleotide-diphospho-sugar transferases"/>
    <property type="match status" value="1"/>
</dbReference>
<reference evidence="7 8" key="1">
    <citation type="journal article" date="2015" name="PLoS ONE">
        <title>Azotobacter Genomes: The Genome of Azotobacter chroococcum NCIMB 8003 (ATCC 4412).</title>
        <authorList>
            <person name="Robson R.L."/>
            <person name="Jones R."/>
            <person name="Robson R.M."/>
            <person name="Schwartz A."/>
            <person name="Richardson T.H."/>
        </authorList>
    </citation>
    <scope>NUCLEOTIDE SEQUENCE [LARGE SCALE GENOMIC DNA]</scope>
    <source>
        <strain evidence="7 8">NCIMB 8003</strain>
    </source>
</reference>
<dbReference type="GO" id="GO:0030213">
    <property type="term" value="P:hyaluronan biosynthetic process"/>
    <property type="evidence" value="ECO:0007669"/>
    <property type="project" value="TreeGrafter"/>
</dbReference>
<name>A0A0C4WJ78_9GAMM</name>
<dbReference type="STRING" id="1328314.Achr_31190"/>
<gene>
    <name evidence="7" type="primary">alg8</name>
    <name evidence="7" type="ORF">Achr_31190</name>
</gene>
<dbReference type="HOGENOM" id="CLU_024914_0_0_6"/>
<comment type="subcellular location">
    <subcellularLocation>
        <location evidence="1">Cell membrane</location>
    </subcellularLocation>
</comment>